<reference evidence="2" key="1">
    <citation type="journal article" date="2011" name="Genome Res.">
        <title>Phylogeny-wide analysis of social amoeba genomes highlights ancient origins for complex intercellular communication.</title>
        <authorList>
            <person name="Heidel A.J."/>
            <person name="Lawal H.M."/>
            <person name="Felder M."/>
            <person name="Schilde C."/>
            <person name="Helps N.R."/>
            <person name="Tunggal B."/>
            <person name="Rivero F."/>
            <person name="John U."/>
            <person name="Schleicher M."/>
            <person name="Eichinger L."/>
            <person name="Platzer M."/>
            <person name="Noegel A.A."/>
            <person name="Schaap P."/>
            <person name="Gloeckner G."/>
        </authorList>
    </citation>
    <scope>NUCLEOTIDE SEQUENCE [LARGE SCALE GENOMIC DNA]</scope>
    <source>
        <strain evidence="2">SH3</strain>
    </source>
</reference>
<proteinExistence type="predicted"/>
<dbReference type="Proteomes" id="UP000007797">
    <property type="component" value="Unassembled WGS sequence"/>
</dbReference>
<evidence type="ECO:0000313" key="1">
    <source>
        <dbReference type="EMBL" id="EGG18199.1"/>
    </source>
</evidence>
<dbReference type="KEGG" id="dfa:DFA_03686"/>
<dbReference type="EMBL" id="GL883018">
    <property type="protein sequence ID" value="EGG18199.1"/>
    <property type="molecule type" value="Genomic_DNA"/>
</dbReference>
<dbReference type="RefSeq" id="XP_004357022.1">
    <property type="nucleotide sequence ID" value="XM_004356967.1"/>
</dbReference>
<evidence type="ECO:0000313" key="2">
    <source>
        <dbReference type="Proteomes" id="UP000007797"/>
    </source>
</evidence>
<keyword evidence="2" id="KW-1185">Reference proteome</keyword>
<accession>F4Q1P9</accession>
<dbReference type="GeneID" id="14870397"/>
<sequence length="58" mass="6705">MNPFLEFLPFGLSRLPNMTLPISPPILHMNNSIKNNQGGIHVFWNDIKIFTTRKKIIV</sequence>
<gene>
    <name evidence="1" type="ORF">DFA_03686</name>
</gene>
<protein>
    <submittedName>
        <fullName evidence="1">Uncharacterized protein</fullName>
    </submittedName>
</protein>
<organism evidence="1 2">
    <name type="scientific">Cavenderia fasciculata</name>
    <name type="common">Slime mold</name>
    <name type="synonym">Dictyostelium fasciculatum</name>
    <dbReference type="NCBI Taxonomy" id="261658"/>
    <lineage>
        <taxon>Eukaryota</taxon>
        <taxon>Amoebozoa</taxon>
        <taxon>Evosea</taxon>
        <taxon>Eumycetozoa</taxon>
        <taxon>Dictyostelia</taxon>
        <taxon>Acytosteliales</taxon>
        <taxon>Cavenderiaceae</taxon>
        <taxon>Cavenderia</taxon>
    </lineage>
</organism>
<name>F4Q1P9_CACFS</name>
<dbReference type="AlphaFoldDB" id="F4Q1P9"/>